<organism evidence="2 3">
    <name type="scientific">Roseovarius bejariae</name>
    <dbReference type="NCBI Taxonomy" id="2576383"/>
    <lineage>
        <taxon>Bacteria</taxon>
        <taxon>Pseudomonadati</taxon>
        <taxon>Pseudomonadota</taxon>
        <taxon>Alphaproteobacteria</taxon>
        <taxon>Rhodobacterales</taxon>
        <taxon>Roseobacteraceae</taxon>
        <taxon>Roseovarius</taxon>
    </lineage>
</organism>
<evidence type="ECO:0000256" key="1">
    <source>
        <dbReference type="SAM" id="SignalP"/>
    </source>
</evidence>
<dbReference type="AlphaFoldDB" id="A0A844CRE3"/>
<evidence type="ECO:0000313" key="3">
    <source>
        <dbReference type="Proteomes" id="UP000564704"/>
    </source>
</evidence>
<name>A0A844CRE3_9RHOB</name>
<protein>
    <recommendedName>
        <fullName evidence="4">Lipoprotein</fullName>
    </recommendedName>
</protein>
<keyword evidence="1" id="KW-0732">Signal</keyword>
<dbReference type="PROSITE" id="PS51257">
    <property type="entry name" value="PROKAR_LIPOPROTEIN"/>
    <property type="match status" value="1"/>
</dbReference>
<dbReference type="OrthoDB" id="7274329at2"/>
<sequence>MTVAFRFRPALLMTALTVLAACAPLTVYYKQGASVAAMEQTLNQCEVEALRKVPPRILTRYIPPTTAPYTHCDANGNCYTYYRTITPGRFERYDADEGLREKTARLCMAGAGFEKVSIKECDPDQIEAARPLSATQTFPPLTENSCAIRLKSGRWKIVTPGAE</sequence>
<feature type="signal peptide" evidence="1">
    <location>
        <begin position="1"/>
        <end position="20"/>
    </location>
</feature>
<proteinExistence type="predicted"/>
<comment type="caution">
    <text evidence="2">The sequence shown here is derived from an EMBL/GenBank/DDBJ whole genome shotgun (WGS) entry which is preliminary data.</text>
</comment>
<feature type="chain" id="PRO_5032570652" description="Lipoprotein" evidence="1">
    <location>
        <begin position="21"/>
        <end position="163"/>
    </location>
</feature>
<accession>A0A844CRE3</accession>
<evidence type="ECO:0000313" key="2">
    <source>
        <dbReference type="EMBL" id="MRU13836.1"/>
    </source>
</evidence>
<keyword evidence="3" id="KW-1185">Reference proteome</keyword>
<dbReference type="EMBL" id="SZWE01000001">
    <property type="protein sequence ID" value="MRU13836.1"/>
    <property type="molecule type" value="Genomic_DNA"/>
</dbReference>
<reference evidence="2 3" key="1">
    <citation type="submission" date="2019-05" db="EMBL/GenBank/DDBJ databases">
        <title>Roseovarius bejariae sp. nov., a moderately halophylic bacterium isolated from a saline soil in Rambla Salada (Murcia).</title>
        <authorList>
            <person name="Castro D.J."/>
            <person name="Gomez-Altuve A."/>
            <person name="Reina J.C."/>
            <person name="Rodriguez M."/>
            <person name="Sampedro I."/>
            <person name="Llamas I."/>
            <person name="Martinez-Checa F."/>
        </authorList>
    </citation>
    <scope>NUCLEOTIDE SEQUENCE [LARGE SCALE GENOMIC DNA]</scope>
    <source>
        <strain evidence="2 3">A21</strain>
    </source>
</reference>
<gene>
    <name evidence="2" type="ORF">FDP25_00140</name>
</gene>
<dbReference type="Proteomes" id="UP000564704">
    <property type="component" value="Unassembled WGS sequence"/>
</dbReference>
<evidence type="ECO:0008006" key="4">
    <source>
        <dbReference type="Google" id="ProtNLM"/>
    </source>
</evidence>